<dbReference type="InterPro" id="IPR009057">
    <property type="entry name" value="Homeodomain-like_sf"/>
</dbReference>
<dbReference type="Gene3D" id="1.10.10.60">
    <property type="entry name" value="Homeodomain-like"/>
    <property type="match status" value="1"/>
</dbReference>
<dbReference type="SUPFAM" id="SSF46689">
    <property type="entry name" value="Homeodomain-like"/>
    <property type="match status" value="1"/>
</dbReference>
<gene>
    <name evidence="1" type="ORF">WCD58_13405</name>
</gene>
<accession>A0ABU8M6T9</accession>
<dbReference type="EMBL" id="JBBEGM010000004">
    <property type="protein sequence ID" value="MEJ2862163.1"/>
    <property type="molecule type" value="Genomic_DNA"/>
</dbReference>
<comment type="caution">
    <text evidence="1">The sequence shown here is derived from an EMBL/GenBank/DDBJ whole genome shotgun (WGS) entry which is preliminary data.</text>
</comment>
<sequence length="43" mass="4601">MLLEAGCSHREVARECGVSVRTVERWVAQQEDRGTAGVGGGSR</sequence>
<organism evidence="1 2">
    <name type="scientific">Actinomycetospora flava</name>
    <dbReference type="NCBI Taxonomy" id="3129232"/>
    <lineage>
        <taxon>Bacteria</taxon>
        <taxon>Bacillati</taxon>
        <taxon>Actinomycetota</taxon>
        <taxon>Actinomycetes</taxon>
        <taxon>Pseudonocardiales</taxon>
        <taxon>Pseudonocardiaceae</taxon>
        <taxon>Actinomycetospora</taxon>
    </lineage>
</organism>
<keyword evidence="2" id="KW-1185">Reference proteome</keyword>
<reference evidence="1 2" key="1">
    <citation type="submission" date="2024-03" db="EMBL/GenBank/DDBJ databases">
        <title>Actinomycetospora sp. OC33-EN07, a novel actinomycete isolated from wild orchid (Aerides multiflora).</title>
        <authorList>
            <person name="Suriyachadkun C."/>
        </authorList>
    </citation>
    <scope>NUCLEOTIDE SEQUENCE [LARGE SCALE GENOMIC DNA]</scope>
    <source>
        <strain evidence="1 2">OC33-EN07</strain>
    </source>
</reference>
<dbReference type="Proteomes" id="UP001369736">
    <property type="component" value="Unassembled WGS sequence"/>
</dbReference>
<evidence type="ECO:0000313" key="2">
    <source>
        <dbReference type="Proteomes" id="UP001369736"/>
    </source>
</evidence>
<dbReference type="Pfam" id="PF13384">
    <property type="entry name" value="HTH_23"/>
    <property type="match status" value="1"/>
</dbReference>
<proteinExistence type="predicted"/>
<protein>
    <submittedName>
        <fullName evidence="1">Helix-turn-helix domain-containing protein</fullName>
    </submittedName>
</protein>
<name>A0ABU8M6T9_9PSEU</name>
<evidence type="ECO:0000313" key="1">
    <source>
        <dbReference type="EMBL" id="MEJ2862163.1"/>
    </source>
</evidence>